<reference evidence="7 8" key="1">
    <citation type="submission" date="2017-08" db="EMBL/GenBank/DDBJ databases">
        <title>Infants hospitalized years apart are colonized by the same room-sourced microbial strains.</title>
        <authorList>
            <person name="Brooks B."/>
            <person name="Olm M.R."/>
            <person name="Firek B.A."/>
            <person name="Baker R."/>
            <person name="Thomas B.C."/>
            <person name="Morowitz M.J."/>
            <person name="Banfield J.F."/>
        </authorList>
    </citation>
    <scope>NUCLEOTIDE SEQUENCE [LARGE SCALE GENOMIC DNA]</scope>
    <source>
        <strain evidence="7">S2_005_001_R2_27</strain>
    </source>
</reference>
<dbReference type="Proteomes" id="UP000248887">
    <property type="component" value="Unassembled WGS sequence"/>
</dbReference>
<proteinExistence type="predicted"/>
<dbReference type="EMBL" id="QFQD01000009">
    <property type="protein sequence ID" value="PZQ84495.1"/>
    <property type="molecule type" value="Genomic_DNA"/>
</dbReference>
<dbReference type="PANTHER" id="PTHR42794">
    <property type="entry name" value="HEMIN IMPORT ATP-BINDING PROTEIN HMUV"/>
    <property type="match status" value="1"/>
</dbReference>
<dbReference type="PROSITE" id="PS50893">
    <property type="entry name" value="ABC_TRANSPORTER_2"/>
    <property type="match status" value="1"/>
</dbReference>
<keyword evidence="2" id="KW-0547">Nucleotide-binding</keyword>
<accession>A0A2W5RCA7</accession>
<evidence type="ECO:0000256" key="1">
    <source>
        <dbReference type="ARBA" id="ARBA00022448"/>
    </source>
</evidence>
<dbReference type="SMART" id="SM00382">
    <property type="entry name" value="AAA"/>
    <property type="match status" value="1"/>
</dbReference>
<dbReference type="Gene3D" id="3.40.50.300">
    <property type="entry name" value="P-loop containing nucleotide triphosphate hydrolases"/>
    <property type="match status" value="1"/>
</dbReference>
<protein>
    <submittedName>
        <fullName evidence="7">Heme ABC transporter ATP-binding protein</fullName>
    </submittedName>
</protein>
<evidence type="ECO:0000256" key="3">
    <source>
        <dbReference type="ARBA" id="ARBA00022840"/>
    </source>
</evidence>
<evidence type="ECO:0000256" key="2">
    <source>
        <dbReference type="ARBA" id="ARBA00022741"/>
    </source>
</evidence>
<comment type="function">
    <text evidence="5">Part of the ABC transporter complex HmuTUV involved in hemin import. Responsible for energy coupling to the transport system.</text>
</comment>
<dbReference type="AlphaFoldDB" id="A0A2W5RCA7"/>
<sequence>MYQAVDICLAAGGRLLLEEAQARIVPGRVTVLIGPNGAGKSTLLKVMAGELKPQRGHVLLENRTIAGLAPAQLARQRAVVPQGAQVAFPFSVAEVVAIGAADGRGTRELVAKALAAVELNGFEARAYELLSGGERQRVHIARALVQLEQGHGPGYLLLDEPTASLDLAQQVLVVRLMRKLAAERGAGVLAVLHDLNLAAMAGDEIVALKRGRVVAQGTPAQVMTDVSIATLYGVSARVGWAPSTPFLLPQSAES</sequence>
<dbReference type="GO" id="GO:0016887">
    <property type="term" value="F:ATP hydrolysis activity"/>
    <property type="evidence" value="ECO:0007669"/>
    <property type="project" value="InterPro"/>
</dbReference>
<gene>
    <name evidence="7" type="ORF">DI549_04815</name>
</gene>
<dbReference type="GO" id="GO:0005524">
    <property type="term" value="F:ATP binding"/>
    <property type="evidence" value="ECO:0007669"/>
    <property type="project" value="UniProtKB-KW"/>
</dbReference>
<dbReference type="NCBIfam" id="NF010068">
    <property type="entry name" value="PRK13548.1"/>
    <property type="match status" value="1"/>
</dbReference>
<feature type="domain" description="ABC transporter" evidence="6">
    <location>
        <begin position="2"/>
        <end position="235"/>
    </location>
</feature>
<evidence type="ECO:0000313" key="7">
    <source>
        <dbReference type="EMBL" id="PZQ84495.1"/>
    </source>
</evidence>
<name>A0A2W5RCA7_ANCNO</name>
<dbReference type="CDD" id="cd03214">
    <property type="entry name" value="ABC_Iron-Siderophores_B12_Hemin"/>
    <property type="match status" value="1"/>
</dbReference>
<comment type="caution">
    <text evidence="7">The sequence shown here is derived from an EMBL/GenBank/DDBJ whole genome shotgun (WGS) entry which is preliminary data.</text>
</comment>
<keyword evidence="4" id="KW-1278">Translocase</keyword>
<evidence type="ECO:0000259" key="6">
    <source>
        <dbReference type="PROSITE" id="PS50893"/>
    </source>
</evidence>
<keyword evidence="3 7" id="KW-0067">ATP-binding</keyword>
<dbReference type="PANTHER" id="PTHR42794:SF1">
    <property type="entry name" value="HEMIN IMPORT ATP-BINDING PROTEIN HMUV"/>
    <property type="match status" value="1"/>
</dbReference>
<dbReference type="InterPro" id="IPR027417">
    <property type="entry name" value="P-loop_NTPase"/>
</dbReference>
<evidence type="ECO:0000313" key="8">
    <source>
        <dbReference type="Proteomes" id="UP000248887"/>
    </source>
</evidence>
<organism evidence="7 8">
    <name type="scientific">Ancylobacter novellus</name>
    <name type="common">Thiobacillus novellus</name>
    <dbReference type="NCBI Taxonomy" id="921"/>
    <lineage>
        <taxon>Bacteria</taxon>
        <taxon>Pseudomonadati</taxon>
        <taxon>Pseudomonadota</taxon>
        <taxon>Alphaproteobacteria</taxon>
        <taxon>Hyphomicrobiales</taxon>
        <taxon>Xanthobacteraceae</taxon>
        <taxon>Ancylobacter</taxon>
    </lineage>
</organism>
<evidence type="ECO:0000256" key="5">
    <source>
        <dbReference type="ARBA" id="ARBA00037066"/>
    </source>
</evidence>
<dbReference type="SUPFAM" id="SSF52540">
    <property type="entry name" value="P-loop containing nucleoside triphosphate hydrolases"/>
    <property type="match status" value="1"/>
</dbReference>
<dbReference type="InterPro" id="IPR003593">
    <property type="entry name" value="AAA+_ATPase"/>
</dbReference>
<dbReference type="InterPro" id="IPR003439">
    <property type="entry name" value="ABC_transporter-like_ATP-bd"/>
</dbReference>
<keyword evidence="1" id="KW-0813">Transport</keyword>
<evidence type="ECO:0000256" key="4">
    <source>
        <dbReference type="ARBA" id="ARBA00022967"/>
    </source>
</evidence>
<dbReference type="Pfam" id="PF00005">
    <property type="entry name" value="ABC_tran"/>
    <property type="match status" value="1"/>
</dbReference>